<feature type="transmembrane region" description="Helical" evidence="3">
    <location>
        <begin position="38"/>
        <end position="59"/>
    </location>
</feature>
<dbReference type="EC" id="2.7.7.65" evidence="1"/>
<keyword evidence="6" id="KW-1185">Reference proteome</keyword>
<dbReference type="FunFam" id="3.30.70.270:FF:000001">
    <property type="entry name" value="Diguanylate cyclase domain protein"/>
    <property type="match status" value="1"/>
</dbReference>
<reference evidence="5" key="1">
    <citation type="submission" date="2021-03" db="EMBL/GenBank/DDBJ databases">
        <title>Whole genome sequence of Jiella sp. CQZ9-1.</title>
        <authorList>
            <person name="Tuo L."/>
        </authorList>
    </citation>
    <scope>NUCLEOTIDE SEQUENCE</scope>
    <source>
        <strain evidence="5">CQZ9-1</strain>
    </source>
</reference>
<dbReference type="SMART" id="SM00267">
    <property type="entry name" value="GGDEF"/>
    <property type="match status" value="1"/>
</dbReference>
<dbReference type="NCBIfam" id="TIGR00254">
    <property type="entry name" value="GGDEF"/>
    <property type="match status" value="1"/>
</dbReference>
<dbReference type="Pfam" id="PF00990">
    <property type="entry name" value="GGDEF"/>
    <property type="match status" value="1"/>
</dbReference>
<dbReference type="InterPro" id="IPR050469">
    <property type="entry name" value="Diguanylate_Cyclase"/>
</dbReference>
<keyword evidence="3" id="KW-0472">Membrane</keyword>
<evidence type="ECO:0000256" key="1">
    <source>
        <dbReference type="ARBA" id="ARBA00012528"/>
    </source>
</evidence>
<dbReference type="GO" id="GO:1902201">
    <property type="term" value="P:negative regulation of bacterial-type flagellum-dependent cell motility"/>
    <property type="evidence" value="ECO:0007669"/>
    <property type="project" value="TreeGrafter"/>
</dbReference>
<protein>
    <recommendedName>
        <fullName evidence="1">diguanylate cyclase</fullName>
        <ecNumber evidence="1">2.7.7.65</ecNumber>
    </recommendedName>
</protein>
<comment type="caution">
    <text evidence="5">The sequence shown here is derived from an EMBL/GenBank/DDBJ whole genome shotgun (WGS) entry which is preliminary data.</text>
</comment>
<dbReference type="PROSITE" id="PS50887">
    <property type="entry name" value="GGDEF"/>
    <property type="match status" value="1"/>
</dbReference>
<comment type="catalytic activity">
    <reaction evidence="2">
        <text>2 GTP = 3',3'-c-di-GMP + 2 diphosphate</text>
        <dbReference type="Rhea" id="RHEA:24898"/>
        <dbReference type="ChEBI" id="CHEBI:33019"/>
        <dbReference type="ChEBI" id="CHEBI:37565"/>
        <dbReference type="ChEBI" id="CHEBI:58805"/>
        <dbReference type="EC" id="2.7.7.65"/>
    </reaction>
</comment>
<feature type="transmembrane region" description="Helical" evidence="3">
    <location>
        <begin position="172"/>
        <end position="192"/>
    </location>
</feature>
<dbReference type="Proteomes" id="UP000664122">
    <property type="component" value="Unassembled WGS sequence"/>
</dbReference>
<feature type="transmembrane region" description="Helical" evidence="3">
    <location>
        <begin position="123"/>
        <end position="141"/>
    </location>
</feature>
<feature type="transmembrane region" description="Helical" evidence="3">
    <location>
        <begin position="65"/>
        <end position="86"/>
    </location>
</feature>
<dbReference type="Gene3D" id="3.30.70.270">
    <property type="match status" value="1"/>
</dbReference>
<evidence type="ECO:0000313" key="6">
    <source>
        <dbReference type="Proteomes" id="UP000664122"/>
    </source>
</evidence>
<feature type="transmembrane region" description="Helical" evidence="3">
    <location>
        <begin position="98"/>
        <end position="117"/>
    </location>
</feature>
<keyword evidence="3" id="KW-1133">Transmembrane helix</keyword>
<gene>
    <name evidence="5" type="ORF">J1C48_13375</name>
</gene>
<dbReference type="RefSeq" id="WP_207258388.1">
    <property type="nucleotide sequence ID" value="NZ_JAFMPP010000011.1"/>
</dbReference>
<dbReference type="PANTHER" id="PTHR45138:SF9">
    <property type="entry name" value="DIGUANYLATE CYCLASE DGCM-RELATED"/>
    <property type="match status" value="1"/>
</dbReference>
<dbReference type="CDD" id="cd01949">
    <property type="entry name" value="GGDEF"/>
    <property type="match status" value="1"/>
</dbReference>
<keyword evidence="3" id="KW-0812">Transmembrane</keyword>
<dbReference type="PANTHER" id="PTHR45138">
    <property type="entry name" value="REGULATORY COMPONENTS OF SENSORY TRANSDUCTION SYSTEM"/>
    <property type="match status" value="1"/>
</dbReference>
<dbReference type="EMBL" id="JAFMPP010000011">
    <property type="protein sequence ID" value="MBO0663574.1"/>
    <property type="molecule type" value="Genomic_DNA"/>
</dbReference>
<feature type="domain" description="GGDEF" evidence="4">
    <location>
        <begin position="247"/>
        <end position="381"/>
    </location>
</feature>
<evidence type="ECO:0000256" key="3">
    <source>
        <dbReference type="SAM" id="Phobius"/>
    </source>
</evidence>
<dbReference type="InterPro" id="IPR029787">
    <property type="entry name" value="Nucleotide_cyclase"/>
</dbReference>
<sequence length="381" mass="42745">MDLVEVEQLISGRAYRGPFPPEIEAAYDAYRLRYRRRLIQALIVPSLVCYNVFLVVDYVLLPATFWLSVAIHLLFVSPIIVVSSLGLRDRWSLRKRDLCVALGPLAICAQIMVIYTLNTGSAAQHYQYLAILVLMYMNLLFRIEYDQAIIASAVALLIYVSALLIARAPVPVLVVGIMAVAATAYLSLSCNLQMQRDARHGFLRRLQEQLRFESAQTAAERDALTGLYNRRRLDTAFARICNAETDEFAAILMIDVDHFKRFNDENGHLTGDQCLRRVARVLLDAVRSKDDLVIRFGGEEFLILLPATSLAEALMIAERIRCEVEQLTILHADGATRVTVSIGAMASRLRPGMQDSLIADADRALYEAKQAGRNRVWPSLS</sequence>
<evidence type="ECO:0000256" key="2">
    <source>
        <dbReference type="ARBA" id="ARBA00034247"/>
    </source>
</evidence>
<name>A0A939JWJ4_9HYPH</name>
<dbReference type="SUPFAM" id="SSF55073">
    <property type="entry name" value="Nucleotide cyclase"/>
    <property type="match status" value="1"/>
</dbReference>
<dbReference type="GO" id="GO:0005886">
    <property type="term" value="C:plasma membrane"/>
    <property type="evidence" value="ECO:0007669"/>
    <property type="project" value="TreeGrafter"/>
</dbReference>
<evidence type="ECO:0000313" key="5">
    <source>
        <dbReference type="EMBL" id="MBO0663574.1"/>
    </source>
</evidence>
<organism evidence="5 6">
    <name type="scientific">Jiella flava</name>
    <dbReference type="NCBI Taxonomy" id="2816857"/>
    <lineage>
        <taxon>Bacteria</taxon>
        <taxon>Pseudomonadati</taxon>
        <taxon>Pseudomonadota</taxon>
        <taxon>Alphaproteobacteria</taxon>
        <taxon>Hyphomicrobiales</taxon>
        <taxon>Aurantimonadaceae</taxon>
        <taxon>Jiella</taxon>
    </lineage>
</organism>
<dbReference type="GO" id="GO:0043709">
    <property type="term" value="P:cell adhesion involved in single-species biofilm formation"/>
    <property type="evidence" value="ECO:0007669"/>
    <property type="project" value="TreeGrafter"/>
</dbReference>
<dbReference type="InterPro" id="IPR043128">
    <property type="entry name" value="Rev_trsase/Diguanyl_cyclase"/>
</dbReference>
<dbReference type="InterPro" id="IPR000160">
    <property type="entry name" value="GGDEF_dom"/>
</dbReference>
<dbReference type="GO" id="GO:0052621">
    <property type="term" value="F:diguanylate cyclase activity"/>
    <property type="evidence" value="ECO:0007669"/>
    <property type="project" value="UniProtKB-EC"/>
</dbReference>
<accession>A0A939JWJ4</accession>
<evidence type="ECO:0000259" key="4">
    <source>
        <dbReference type="PROSITE" id="PS50887"/>
    </source>
</evidence>
<proteinExistence type="predicted"/>
<dbReference type="AlphaFoldDB" id="A0A939JWJ4"/>
<feature type="transmembrane region" description="Helical" evidence="3">
    <location>
        <begin position="148"/>
        <end position="166"/>
    </location>
</feature>